<evidence type="ECO:0000256" key="4">
    <source>
        <dbReference type="ARBA" id="ARBA00022596"/>
    </source>
</evidence>
<reference evidence="10" key="1">
    <citation type="submission" date="2013-07" db="EMBL/GenBank/DDBJ databases">
        <title>The Genome Sequence of Cryptococcus dejecticola CBS10117.</title>
        <authorList>
            <consortium name="The Broad Institute Genome Sequencing Platform"/>
            <person name="Cuomo C."/>
            <person name="Litvintseva A."/>
            <person name="Chen Y."/>
            <person name="Heitman J."/>
            <person name="Sun S."/>
            <person name="Springer D."/>
            <person name="Dromer F."/>
            <person name="Young S.K."/>
            <person name="Zeng Q."/>
            <person name="Gargeya S."/>
            <person name="Fitzgerald M."/>
            <person name="Abouelleil A."/>
            <person name="Alvarado L."/>
            <person name="Berlin A.M."/>
            <person name="Chapman S.B."/>
            <person name="Dewar J."/>
            <person name="Goldberg J."/>
            <person name="Griggs A."/>
            <person name="Gujja S."/>
            <person name="Hansen M."/>
            <person name="Howarth C."/>
            <person name="Imamovic A."/>
            <person name="Larimer J."/>
            <person name="McCowan C."/>
            <person name="Murphy C."/>
            <person name="Pearson M."/>
            <person name="Priest M."/>
            <person name="Roberts A."/>
            <person name="Saif S."/>
            <person name="Shea T."/>
            <person name="Sykes S."/>
            <person name="Wortman J."/>
            <person name="Nusbaum C."/>
            <person name="Birren B."/>
        </authorList>
    </citation>
    <scope>NUCLEOTIDE SEQUENCE [LARGE SCALE GENOMIC DNA]</scope>
    <source>
        <strain evidence="10">CBS 10117</strain>
    </source>
</reference>
<evidence type="ECO:0000256" key="2">
    <source>
        <dbReference type="ARBA" id="ARBA00010892"/>
    </source>
</evidence>
<evidence type="ECO:0000256" key="5">
    <source>
        <dbReference type="ARBA" id="ARBA00022692"/>
    </source>
</evidence>
<dbReference type="InterPro" id="IPR004688">
    <property type="entry name" value="Ni/Co_transpt"/>
</dbReference>
<dbReference type="STRING" id="1296121.A0A1A6A7W6"/>
<feature type="transmembrane region" description="Helical" evidence="9">
    <location>
        <begin position="382"/>
        <end position="406"/>
    </location>
</feature>
<evidence type="ECO:0000256" key="3">
    <source>
        <dbReference type="ARBA" id="ARBA00022448"/>
    </source>
</evidence>
<keyword evidence="6 9" id="KW-1133">Transmembrane helix</keyword>
<dbReference type="VEuPathDB" id="FungiDB:I303_03867"/>
<feature type="transmembrane region" description="Helical" evidence="9">
    <location>
        <begin position="212"/>
        <end position="233"/>
    </location>
</feature>
<organism evidence="10">
    <name type="scientific">Kwoniella dejecticola CBS 10117</name>
    <dbReference type="NCBI Taxonomy" id="1296121"/>
    <lineage>
        <taxon>Eukaryota</taxon>
        <taxon>Fungi</taxon>
        <taxon>Dikarya</taxon>
        <taxon>Basidiomycota</taxon>
        <taxon>Agaricomycotina</taxon>
        <taxon>Tremellomycetes</taxon>
        <taxon>Tremellales</taxon>
        <taxon>Cryptococcaceae</taxon>
        <taxon>Kwoniella</taxon>
    </lineage>
</organism>
<dbReference type="GO" id="GO:0005886">
    <property type="term" value="C:plasma membrane"/>
    <property type="evidence" value="ECO:0007669"/>
    <property type="project" value="InterPro"/>
</dbReference>
<evidence type="ECO:0000313" key="10">
    <source>
        <dbReference type="EMBL" id="OBR86147.1"/>
    </source>
</evidence>
<feature type="compositionally biased region" description="Pro residues" evidence="8">
    <location>
        <begin position="513"/>
        <end position="523"/>
    </location>
</feature>
<accession>A0A1A6A7W6</accession>
<evidence type="ECO:0000256" key="7">
    <source>
        <dbReference type="ARBA" id="ARBA00023136"/>
    </source>
</evidence>
<dbReference type="GO" id="GO:0015099">
    <property type="term" value="F:nickel cation transmembrane transporter activity"/>
    <property type="evidence" value="ECO:0007669"/>
    <property type="project" value="InterPro"/>
</dbReference>
<feature type="region of interest" description="Disordered" evidence="8">
    <location>
        <begin position="506"/>
        <end position="527"/>
    </location>
</feature>
<keyword evidence="7 9" id="KW-0472">Membrane</keyword>
<feature type="transmembrane region" description="Helical" evidence="9">
    <location>
        <begin position="57"/>
        <end position="73"/>
    </location>
</feature>
<dbReference type="OrthoDB" id="5197598at2759"/>
<feature type="transmembrane region" description="Helical" evidence="9">
    <location>
        <begin position="94"/>
        <end position="121"/>
    </location>
</feature>
<dbReference type="PANTHER" id="PTHR31611:SF0">
    <property type="entry name" value="HIGH-AFFINITY NICKEL TRANSPORT PROTEIN NIC1"/>
    <property type="match status" value="1"/>
</dbReference>
<evidence type="ECO:0000256" key="6">
    <source>
        <dbReference type="ARBA" id="ARBA00022989"/>
    </source>
</evidence>
<sequence length="555" mass="60613">MKLKATRIIPSWAKHPDGTPRRFTLLGRAILLIAGELLANAVCWIAAGICFKEADGLLGLALLAWTIGLRHGLDADHISAIDNATRQLVSLGQLPITCGLFFSLGHSTIVIVVNVAIAISVDIYDKLDKVGSVGGIIGASVSSSFLFLIACINIYFLIITIRQRRAIKRRQDAGLPLEDDADVNANKVYGGGCMVRIIRPVLRAVDRSWKMYPVGILFGFGFDTASSIALLAISAIAQRGPNGKEISHGKIVILPFTAGMSLVDSLDSILMLYAYATPSTDSPEGKLSLLQDVQPDPKRPITLEEETVVTTLPIQDDAQPHRLVHERASPNSAAGVSANLNERTGSNEFEALEREDRERLNSSANYRQERIMRVKTATMSNLSIILTLMSIVVALSISLITMMGLIGENCAKCTEAAEDPDGGGLAGSWWRAWFRVSPVDSEPFLSSPSPSPSSSSSSSSKIRKRITFQLSQPMIDLCLHFLGSIKSNVREERYIPIEQSTLMCPLSRSDPSPLTPHPSPNPGKRPIRVYRRGDRRLFRSDSFGLLWDDLRDEGI</sequence>
<keyword evidence="5 9" id="KW-0812">Transmembrane</keyword>
<comment type="similarity">
    <text evidence="2">Belongs to the NiCoT transporter (TC 2.A.52) family.</text>
</comment>
<dbReference type="GO" id="GO:0012505">
    <property type="term" value="C:endomembrane system"/>
    <property type="evidence" value="ECO:0007669"/>
    <property type="project" value="UniProtKB-SubCell"/>
</dbReference>
<gene>
    <name evidence="10" type="ORF">I303_03867</name>
</gene>
<protein>
    <submittedName>
        <fullName evidence="10">High-affinity nickel-transporter</fullName>
    </submittedName>
</protein>
<evidence type="ECO:0000256" key="8">
    <source>
        <dbReference type="SAM" id="MobiDB-lite"/>
    </source>
</evidence>
<dbReference type="PANTHER" id="PTHR31611">
    <property type="entry name" value="HIGH-AFFINITY NICKEL TRANSPORT PROTEIN NIC1"/>
    <property type="match status" value="1"/>
</dbReference>
<feature type="transmembrane region" description="Helical" evidence="9">
    <location>
        <begin position="253"/>
        <end position="276"/>
    </location>
</feature>
<dbReference type="Pfam" id="PF03824">
    <property type="entry name" value="NicO"/>
    <property type="match status" value="1"/>
</dbReference>
<comment type="subcellular location">
    <subcellularLocation>
        <location evidence="1">Endomembrane system</location>
        <topology evidence="1">Multi-pass membrane protein</topology>
    </subcellularLocation>
</comment>
<evidence type="ECO:0000256" key="9">
    <source>
        <dbReference type="SAM" id="Phobius"/>
    </source>
</evidence>
<name>A0A1A6A7W6_9TREE</name>
<dbReference type="InterPro" id="IPR011541">
    <property type="entry name" value="Ni/Co_transpt_high_affinity"/>
</dbReference>
<proteinExistence type="inferred from homology"/>
<keyword evidence="3" id="KW-0813">Transport</keyword>
<dbReference type="EMBL" id="KI894030">
    <property type="protein sequence ID" value="OBR86147.1"/>
    <property type="molecule type" value="Genomic_DNA"/>
</dbReference>
<keyword evidence="4" id="KW-0533">Nickel</keyword>
<evidence type="ECO:0000256" key="1">
    <source>
        <dbReference type="ARBA" id="ARBA00004127"/>
    </source>
</evidence>
<feature type="transmembrane region" description="Helical" evidence="9">
    <location>
        <begin position="29"/>
        <end position="51"/>
    </location>
</feature>
<dbReference type="AlphaFoldDB" id="A0A1A6A7W6"/>
<feature type="transmembrane region" description="Helical" evidence="9">
    <location>
        <begin position="133"/>
        <end position="161"/>
    </location>
</feature>